<feature type="region of interest" description="Disordered" evidence="1">
    <location>
        <begin position="1"/>
        <end position="87"/>
    </location>
</feature>
<feature type="compositionally biased region" description="Low complexity" evidence="1">
    <location>
        <begin position="33"/>
        <end position="46"/>
    </location>
</feature>
<accession>A0ABS0NU04</accession>
<feature type="compositionally biased region" description="Low complexity" evidence="1">
    <location>
        <begin position="17"/>
        <end position="27"/>
    </location>
</feature>
<gene>
    <name evidence="2" type="ORF">IHE55_29520</name>
</gene>
<evidence type="ECO:0000313" key="3">
    <source>
        <dbReference type="Proteomes" id="UP000807371"/>
    </source>
</evidence>
<comment type="caution">
    <text evidence="2">The sequence shown here is derived from an EMBL/GenBank/DDBJ whole genome shotgun (WGS) entry which is preliminary data.</text>
</comment>
<dbReference type="Proteomes" id="UP000807371">
    <property type="component" value="Unassembled WGS sequence"/>
</dbReference>
<name>A0ABS0NU04_9ACTN</name>
<evidence type="ECO:0000313" key="2">
    <source>
        <dbReference type="EMBL" id="MBH5338696.1"/>
    </source>
</evidence>
<feature type="compositionally biased region" description="Basic and acidic residues" evidence="1">
    <location>
        <begin position="63"/>
        <end position="77"/>
    </location>
</feature>
<dbReference type="RefSeq" id="WP_197992481.1">
    <property type="nucleotide sequence ID" value="NZ_JACYXC010000002.1"/>
</dbReference>
<feature type="compositionally biased region" description="Low complexity" evidence="1">
    <location>
        <begin position="139"/>
        <end position="155"/>
    </location>
</feature>
<protein>
    <recommendedName>
        <fullName evidence="4">HTH iclR-type domain-containing protein</fullName>
    </recommendedName>
</protein>
<organism evidence="2 3">
    <name type="scientific">Streptomyces pactum</name>
    <dbReference type="NCBI Taxonomy" id="68249"/>
    <lineage>
        <taxon>Bacteria</taxon>
        <taxon>Bacillati</taxon>
        <taxon>Actinomycetota</taxon>
        <taxon>Actinomycetes</taxon>
        <taxon>Kitasatosporales</taxon>
        <taxon>Streptomycetaceae</taxon>
        <taxon>Streptomyces</taxon>
    </lineage>
</organism>
<evidence type="ECO:0008006" key="4">
    <source>
        <dbReference type="Google" id="ProtNLM"/>
    </source>
</evidence>
<dbReference type="EMBL" id="JACYXC010000002">
    <property type="protein sequence ID" value="MBH5338696.1"/>
    <property type="molecule type" value="Genomic_DNA"/>
</dbReference>
<keyword evidence="3" id="KW-1185">Reference proteome</keyword>
<feature type="compositionally biased region" description="Basic residues" evidence="1">
    <location>
        <begin position="1"/>
        <end position="13"/>
    </location>
</feature>
<reference evidence="2 3" key="1">
    <citation type="submission" date="2020-09" db="EMBL/GenBank/DDBJ databases">
        <title>Biosynthesis of the nuclear factor of activated T cells inhibitor NFAT-133 and its congeners in Streptomyces pactum.</title>
        <authorList>
            <person name="Zhou W."/>
            <person name="Posri P."/>
            <person name="Abugrain M.E."/>
            <person name="Weisberg A.J."/>
            <person name="Chang J.H."/>
            <person name="Mahmud T."/>
        </authorList>
    </citation>
    <scope>NUCLEOTIDE SEQUENCE [LARGE SCALE GENOMIC DNA]</scope>
    <source>
        <strain evidence="2 3">ATCC 27456</strain>
    </source>
</reference>
<evidence type="ECO:0000256" key="1">
    <source>
        <dbReference type="SAM" id="MobiDB-lite"/>
    </source>
</evidence>
<sequence>MSKHKKGRRHRTVNRTPRPVGPARRPAAPVPAAPAAVVVSGADPASQRTRGEQAVQHGADTAPTRKETDGELSRDTSGDGGLGRHAARTWQQLRAMGAGGTTVEELSVMVGYQSRTVLKHLKTMAGQGMAEQRGERWHPVGSGPRAAAAVARPAG</sequence>
<feature type="region of interest" description="Disordered" evidence="1">
    <location>
        <begin position="130"/>
        <end position="155"/>
    </location>
</feature>
<proteinExistence type="predicted"/>